<sequence>MCRWLAYYGSPMMLDAVLYRPEHSLINQSLHARMGVESTNGDGFGVGWYSEYGDGTPAVFRDIGPAWSDRNLLELSGHVRSSLFFAHVRASTGSAIQQTNCHPFRHGRWLWMHNGAITDFHRLRRDLCMAVDPALFSSIEGSTDSEVMFYLAVTFGLDQDVPGAVARMAGLVEQVGKEHGVEDPMQMTVAVSDGVRLWAFRYSSQGKTRSLFYSSKAETVRHLHPEIDFLREVSDDTRLVVSEPLGDLHGVWNELPEGSYTVVPSGASGDYFPFVPEFPLDRPLVPPGEWS</sequence>
<keyword evidence="4" id="KW-1185">Reference proteome</keyword>
<evidence type="ECO:0000313" key="4">
    <source>
        <dbReference type="Proteomes" id="UP001432075"/>
    </source>
</evidence>
<dbReference type="Pfam" id="PF13230">
    <property type="entry name" value="GATase_4"/>
    <property type="match status" value="1"/>
</dbReference>
<evidence type="ECO:0000259" key="2">
    <source>
        <dbReference type="PROSITE" id="PS51278"/>
    </source>
</evidence>
<organism evidence="3 4">
    <name type="scientific">Streptomyces goshikiensis</name>
    <dbReference type="NCBI Taxonomy" id="1942"/>
    <lineage>
        <taxon>Bacteria</taxon>
        <taxon>Bacillati</taxon>
        <taxon>Actinomycetota</taxon>
        <taxon>Actinomycetes</taxon>
        <taxon>Kitasatosporales</taxon>
        <taxon>Streptomycetaceae</taxon>
        <taxon>Streptomyces</taxon>
    </lineage>
</organism>
<dbReference type="EMBL" id="CP108057">
    <property type="protein sequence ID" value="WUO50204.1"/>
    <property type="molecule type" value="Genomic_DNA"/>
</dbReference>
<dbReference type="RefSeq" id="WP_008740829.1">
    <property type="nucleotide sequence ID" value="NZ_BMVE01000010.1"/>
</dbReference>
<dbReference type="InterPro" id="IPR052373">
    <property type="entry name" value="Gamma-glu_amide_hydrolase"/>
</dbReference>
<dbReference type="InterPro" id="IPR017932">
    <property type="entry name" value="GATase_2_dom"/>
</dbReference>
<dbReference type="PANTHER" id="PTHR43187">
    <property type="entry name" value="GLUTAMINE AMIDOTRANSFERASE DUG3-RELATED"/>
    <property type="match status" value="1"/>
</dbReference>
<dbReference type="PANTHER" id="PTHR43187:SF1">
    <property type="entry name" value="GLUTAMINE AMIDOTRANSFERASE DUG3-RELATED"/>
    <property type="match status" value="1"/>
</dbReference>
<dbReference type="PROSITE" id="PS51278">
    <property type="entry name" value="GATASE_TYPE_2"/>
    <property type="match status" value="1"/>
</dbReference>
<evidence type="ECO:0000313" key="3">
    <source>
        <dbReference type="EMBL" id="WUO50204.1"/>
    </source>
</evidence>
<accession>A0ABZ1RWF8</accession>
<dbReference type="SUPFAM" id="SSF56235">
    <property type="entry name" value="N-terminal nucleophile aminohydrolases (Ntn hydrolases)"/>
    <property type="match status" value="1"/>
</dbReference>
<dbReference type="GeneID" id="91407761"/>
<reference evidence="3" key="1">
    <citation type="submission" date="2022-10" db="EMBL/GenBank/DDBJ databases">
        <title>The complete genomes of actinobacterial strains from the NBC collection.</title>
        <authorList>
            <person name="Joergensen T.S."/>
            <person name="Alvarez Arevalo M."/>
            <person name="Sterndorff E.B."/>
            <person name="Faurdal D."/>
            <person name="Vuksanovic O."/>
            <person name="Mourched A.-S."/>
            <person name="Charusanti P."/>
            <person name="Shaw S."/>
            <person name="Blin K."/>
            <person name="Weber T."/>
        </authorList>
    </citation>
    <scope>NUCLEOTIDE SEQUENCE</scope>
    <source>
        <strain evidence="3">NBC_00283</strain>
    </source>
</reference>
<dbReference type="CDD" id="cd01908">
    <property type="entry name" value="YafJ"/>
    <property type="match status" value="1"/>
</dbReference>
<feature type="domain" description="Glutamine amidotransferase type-2" evidence="2">
    <location>
        <begin position="2"/>
        <end position="244"/>
    </location>
</feature>
<protein>
    <submittedName>
        <fullName evidence="3">Class II glutamine amidotransferase</fullName>
    </submittedName>
</protein>
<dbReference type="Gene3D" id="3.60.20.10">
    <property type="entry name" value="Glutamine Phosphoribosylpyrophosphate, subunit 1, domain 1"/>
    <property type="match status" value="1"/>
</dbReference>
<evidence type="ECO:0000256" key="1">
    <source>
        <dbReference type="ARBA" id="ARBA00022962"/>
    </source>
</evidence>
<dbReference type="InterPro" id="IPR026869">
    <property type="entry name" value="EgtC-like"/>
</dbReference>
<proteinExistence type="predicted"/>
<keyword evidence="1 3" id="KW-0315">Glutamine amidotransferase</keyword>
<gene>
    <name evidence="3" type="ORF">OHU17_32625</name>
</gene>
<dbReference type="Proteomes" id="UP001432075">
    <property type="component" value="Chromosome"/>
</dbReference>
<dbReference type="InterPro" id="IPR029055">
    <property type="entry name" value="Ntn_hydrolases_N"/>
</dbReference>
<name>A0ABZ1RWF8_9ACTN</name>